<name>A0ABD0XD32_UMBPY</name>
<evidence type="ECO:0000313" key="1">
    <source>
        <dbReference type="EMBL" id="KAL1006838.1"/>
    </source>
</evidence>
<accession>A0ABD0XD32</accession>
<reference evidence="1 2" key="1">
    <citation type="submission" date="2024-06" db="EMBL/GenBank/DDBJ databases">
        <authorList>
            <person name="Pan Q."/>
            <person name="Wen M."/>
            <person name="Jouanno E."/>
            <person name="Zahm M."/>
            <person name="Klopp C."/>
            <person name="Cabau C."/>
            <person name="Louis A."/>
            <person name="Berthelot C."/>
            <person name="Parey E."/>
            <person name="Roest Crollius H."/>
            <person name="Montfort J."/>
            <person name="Robinson-Rechavi M."/>
            <person name="Bouchez O."/>
            <person name="Lampietro C."/>
            <person name="Lopez Roques C."/>
            <person name="Donnadieu C."/>
            <person name="Postlethwait J."/>
            <person name="Bobe J."/>
            <person name="Verreycken H."/>
            <person name="Guiguen Y."/>
        </authorList>
    </citation>
    <scope>NUCLEOTIDE SEQUENCE [LARGE SCALE GENOMIC DNA]</scope>
    <source>
        <strain evidence="1">Up_M1</strain>
        <tissue evidence="1">Testis</tissue>
    </source>
</reference>
<protein>
    <submittedName>
        <fullName evidence="1">Uncharacterized protein</fullName>
    </submittedName>
</protein>
<dbReference type="EMBL" id="JAGEUA010000002">
    <property type="protein sequence ID" value="KAL1006838.1"/>
    <property type="molecule type" value="Genomic_DNA"/>
</dbReference>
<keyword evidence="2" id="KW-1185">Reference proteome</keyword>
<dbReference type="Proteomes" id="UP001557470">
    <property type="component" value="Unassembled WGS sequence"/>
</dbReference>
<dbReference type="AlphaFoldDB" id="A0ABD0XD32"/>
<sequence length="73" mass="8340">MEGRGQGTEACMLQGLHPKTKVIHKEPRPFAFQKTRLICTETQQPYGPSTLGLHNNAPFHCWHPLDDKSEQDR</sequence>
<comment type="caution">
    <text evidence="1">The sequence shown here is derived from an EMBL/GenBank/DDBJ whole genome shotgun (WGS) entry which is preliminary data.</text>
</comment>
<gene>
    <name evidence="1" type="ORF">UPYG_G00077830</name>
</gene>
<organism evidence="1 2">
    <name type="scientific">Umbra pygmaea</name>
    <name type="common">Eastern mudminnow</name>
    <dbReference type="NCBI Taxonomy" id="75934"/>
    <lineage>
        <taxon>Eukaryota</taxon>
        <taxon>Metazoa</taxon>
        <taxon>Chordata</taxon>
        <taxon>Craniata</taxon>
        <taxon>Vertebrata</taxon>
        <taxon>Euteleostomi</taxon>
        <taxon>Actinopterygii</taxon>
        <taxon>Neopterygii</taxon>
        <taxon>Teleostei</taxon>
        <taxon>Protacanthopterygii</taxon>
        <taxon>Esociformes</taxon>
        <taxon>Umbridae</taxon>
        <taxon>Umbra</taxon>
    </lineage>
</organism>
<evidence type="ECO:0000313" key="2">
    <source>
        <dbReference type="Proteomes" id="UP001557470"/>
    </source>
</evidence>
<proteinExistence type="predicted"/>